<organism evidence="2 3">
    <name type="scientific">Sorangium cellulosum</name>
    <name type="common">Polyangium cellulosum</name>
    <dbReference type="NCBI Taxonomy" id="56"/>
    <lineage>
        <taxon>Bacteria</taxon>
        <taxon>Pseudomonadati</taxon>
        <taxon>Myxococcota</taxon>
        <taxon>Polyangia</taxon>
        <taxon>Polyangiales</taxon>
        <taxon>Polyangiaceae</taxon>
        <taxon>Sorangium</taxon>
    </lineage>
</organism>
<evidence type="ECO:0000313" key="2">
    <source>
        <dbReference type="EMBL" id="KYG00977.1"/>
    </source>
</evidence>
<reference evidence="2 3" key="1">
    <citation type="submission" date="2014-02" db="EMBL/GenBank/DDBJ databases">
        <title>The small core and large imbalanced accessory genome model reveals a collaborative survival strategy of Sorangium cellulosum strains in nature.</title>
        <authorList>
            <person name="Han K."/>
            <person name="Peng R."/>
            <person name="Blom J."/>
            <person name="Li Y.-Z."/>
        </authorList>
    </citation>
    <scope>NUCLEOTIDE SEQUENCE [LARGE SCALE GENOMIC DNA]</scope>
    <source>
        <strain evidence="2 3">So0007-03</strain>
    </source>
</reference>
<evidence type="ECO:0000313" key="3">
    <source>
        <dbReference type="Proteomes" id="UP000075502"/>
    </source>
</evidence>
<sequence>MIGRRRIRDRLDAAELVVASRVFWGARSPSMRSEIVSSWPRSIYPYVFSPSGLASAWSFPIPCAAVSHVHVVVTRWAPSWSTRKRGRPSASYAHVVSRPSA</sequence>
<accession>A0A150T8Z4</accession>
<feature type="region of interest" description="Disordered" evidence="1">
    <location>
        <begin position="82"/>
        <end position="101"/>
    </location>
</feature>
<dbReference type="EMBL" id="JEME01003350">
    <property type="protein sequence ID" value="KYG00977.1"/>
    <property type="molecule type" value="Genomic_DNA"/>
</dbReference>
<proteinExistence type="predicted"/>
<dbReference type="Proteomes" id="UP000075502">
    <property type="component" value="Unassembled WGS sequence"/>
</dbReference>
<name>A0A150T8Z4_SORCE</name>
<protein>
    <submittedName>
        <fullName evidence="2">Uncharacterized protein</fullName>
    </submittedName>
</protein>
<evidence type="ECO:0000256" key="1">
    <source>
        <dbReference type="SAM" id="MobiDB-lite"/>
    </source>
</evidence>
<gene>
    <name evidence="2" type="ORF">BE21_56900</name>
</gene>
<comment type="caution">
    <text evidence="2">The sequence shown here is derived from an EMBL/GenBank/DDBJ whole genome shotgun (WGS) entry which is preliminary data.</text>
</comment>
<dbReference type="AlphaFoldDB" id="A0A150T8Z4"/>